<protein>
    <recommendedName>
        <fullName evidence="2">histone acetyltransferase</fullName>
        <ecNumber evidence="2">2.3.1.48</ecNumber>
    </recommendedName>
</protein>
<keyword evidence="12" id="KW-1185">Reference proteome</keyword>
<dbReference type="SMART" id="SM01250">
    <property type="entry name" value="KAT11"/>
    <property type="match status" value="1"/>
</dbReference>
<feature type="compositionally biased region" description="Polar residues" evidence="10">
    <location>
        <begin position="350"/>
        <end position="394"/>
    </location>
</feature>
<comment type="caution">
    <text evidence="11">The sequence shown here is derived from an EMBL/GenBank/DDBJ whole genome shotgun (WGS) entry which is preliminary data.</text>
</comment>
<proteinExistence type="predicted"/>
<comment type="subcellular location">
    <subcellularLocation>
        <location evidence="1">Nucleus</location>
    </subcellularLocation>
</comment>
<dbReference type="PANTHER" id="PTHR31571">
    <property type="entry name" value="ALTERED INHERITANCE OF MITOCHONDRIA PROTEIN 6"/>
    <property type="match status" value="1"/>
</dbReference>
<evidence type="ECO:0000256" key="5">
    <source>
        <dbReference type="ARBA" id="ARBA00022990"/>
    </source>
</evidence>
<dbReference type="Proteomes" id="UP001629113">
    <property type="component" value="Unassembled WGS sequence"/>
</dbReference>
<feature type="compositionally biased region" description="Low complexity" evidence="10">
    <location>
        <begin position="225"/>
        <end position="236"/>
    </location>
</feature>
<evidence type="ECO:0000256" key="3">
    <source>
        <dbReference type="ARBA" id="ARBA00022679"/>
    </source>
</evidence>
<keyword evidence="4" id="KW-0227">DNA damage</keyword>
<dbReference type="InterPro" id="IPR016849">
    <property type="entry name" value="Rtt109"/>
</dbReference>
<gene>
    <name evidence="11" type="ORF">PVAG01_04884</name>
</gene>
<dbReference type="EC" id="2.3.1.48" evidence="2"/>
<keyword evidence="5" id="KW-0007">Acetylation</keyword>
<evidence type="ECO:0000256" key="9">
    <source>
        <dbReference type="ARBA" id="ARBA00048940"/>
    </source>
</evidence>
<keyword evidence="8" id="KW-0539">Nucleus</keyword>
<evidence type="ECO:0000256" key="4">
    <source>
        <dbReference type="ARBA" id="ARBA00022763"/>
    </source>
</evidence>
<dbReference type="PROSITE" id="PS51728">
    <property type="entry name" value="RTT109_HAT"/>
    <property type="match status" value="1"/>
</dbReference>
<feature type="compositionally biased region" description="Basic and acidic residues" evidence="10">
    <location>
        <begin position="395"/>
        <end position="405"/>
    </location>
</feature>
<evidence type="ECO:0000256" key="10">
    <source>
        <dbReference type="SAM" id="MobiDB-lite"/>
    </source>
</evidence>
<evidence type="ECO:0000256" key="1">
    <source>
        <dbReference type="ARBA" id="ARBA00004123"/>
    </source>
</evidence>
<keyword evidence="6" id="KW-0805">Transcription regulation</keyword>
<reference evidence="11 12" key="1">
    <citation type="submission" date="2024-06" db="EMBL/GenBank/DDBJ databases">
        <title>Complete genome of Phlyctema vagabunda strain 19-DSS-EL-015.</title>
        <authorList>
            <person name="Fiorenzani C."/>
        </authorList>
    </citation>
    <scope>NUCLEOTIDE SEQUENCE [LARGE SCALE GENOMIC DNA]</scope>
    <source>
        <strain evidence="11 12">19-DSS-EL-015</strain>
    </source>
</reference>
<dbReference type="InterPro" id="IPR051236">
    <property type="entry name" value="HAT_RTT109-like"/>
</dbReference>
<organism evidence="11 12">
    <name type="scientific">Phlyctema vagabunda</name>
    <dbReference type="NCBI Taxonomy" id="108571"/>
    <lineage>
        <taxon>Eukaryota</taxon>
        <taxon>Fungi</taxon>
        <taxon>Dikarya</taxon>
        <taxon>Ascomycota</taxon>
        <taxon>Pezizomycotina</taxon>
        <taxon>Leotiomycetes</taxon>
        <taxon>Helotiales</taxon>
        <taxon>Dermateaceae</taxon>
        <taxon>Phlyctema</taxon>
    </lineage>
</organism>
<evidence type="ECO:0000313" key="11">
    <source>
        <dbReference type="EMBL" id="KAL3423137.1"/>
    </source>
</evidence>
<dbReference type="InterPro" id="IPR013178">
    <property type="entry name" value="Histone_AcTrfase_Rtt109/CBP"/>
</dbReference>
<evidence type="ECO:0000256" key="6">
    <source>
        <dbReference type="ARBA" id="ARBA00023015"/>
    </source>
</evidence>
<evidence type="ECO:0000313" key="12">
    <source>
        <dbReference type="Proteomes" id="UP001629113"/>
    </source>
</evidence>
<keyword evidence="7" id="KW-0804">Transcription</keyword>
<dbReference type="Pfam" id="PF08214">
    <property type="entry name" value="HAT_KAT11"/>
    <property type="match status" value="1"/>
</dbReference>
<evidence type="ECO:0000256" key="7">
    <source>
        <dbReference type="ARBA" id="ARBA00023163"/>
    </source>
</evidence>
<sequence length="559" mass="62284">MASHERLAAASPFASSALIRELIKVLPKDVTFNIYHLSTPPTRASALFSAPPGARPERTYCESHFLTVSIPTSSAEDDFQLKETLVFAIEVLIYSTAYSSTFFVSKADSTGYLHLLKLPKGTPSPIRDISATFLKYLVEQRQRPNIQSIVSLFARAQDQYLFPGSIENSGKHVLDDRGLVKWWCRVLNPLVENLEEQLKTSQWDTIKGYLVVPGLDTHETASYIPSKVKPPSAKSPWTTGHPLREISRNSDVPPRCLVPHFPDDPKSRYLDELDDEITKGTDDASGRWKSVQTIDQFWEMMAFRQECSAGRLVGFLWVVFTPRLQPPSMESMDDSQTSIATVESEIWDNGDSSSLPRVPTLNTSFPVSSQTCPTNSPLKPSQNMLPISSQQSETPSRRSAAEKKKQLTGRIVSRQPKIKTKNKNYLLDRPETTAYYAWNPEGRGQVVVEEDDYKRITELLLRLDFANLELAESSSKRWINEVRSSAWGDQSRTWGQSVTGSRAIEARAATGATGVNNLMTGLVRKKRKPGAESPVSNGTDQSDAVNVLGAGMIRKKSKA</sequence>
<feature type="region of interest" description="Disordered" evidence="10">
    <location>
        <begin position="525"/>
        <end position="559"/>
    </location>
</feature>
<dbReference type="PANTHER" id="PTHR31571:SF2">
    <property type="entry name" value="HISTONE ACETYLTRANSFERASE RTT109"/>
    <property type="match status" value="1"/>
</dbReference>
<evidence type="ECO:0000256" key="2">
    <source>
        <dbReference type="ARBA" id="ARBA00013184"/>
    </source>
</evidence>
<evidence type="ECO:0000256" key="8">
    <source>
        <dbReference type="ARBA" id="ARBA00023242"/>
    </source>
</evidence>
<feature type="region of interest" description="Disordered" evidence="10">
    <location>
        <begin position="347"/>
        <end position="414"/>
    </location>
</feature>
<name>A0ABR4PIG9_9HELO</name>
<feature type="compositionally biased region" description="Polar residues" evidence="10">
    <location>
        <begin position="534"/>
        <end position="544"/>
    </location>
</feature>
<keyword evidence="3" id="KW-0808">Transferase</keyword>
<dbReference type="EMBL" id="JBFCZG010000004">
    <property type="protein sequence ID" value="KAL3423137.1"/>
    <property type="molecule type" value="Genomic_DNA"/>
</dbReference>
<accession>A0ABR4PIG9</accession>
<comment type="catalytic activity">
    <reaction evidence="9">
        <text>L-lysyl-[histone] + acetyl-CoA = N(6)-acetyl-L-lysyl-[histone] + CoA + H(+)</text>
        <dbReference type="Rhea" id="RHEA:21992"/>
        <dbReference type="Rhea" id="RHEA-COMP:9845"/>
        <dbReference type="Rhea" id="RHEA-COMP:11338"/>
        <dbReference type="ChEBI" id="CHEBI:15378"/>
        <dbReference type="ChEBI" id="CHEBI:29969"/>
        <dbReference type="ChEBI" id="CHEBI:57287"/>
        <dbReference type="ChEBI" id="CHEBI:57288"/>
        <dbReference type="ChEBI" id="CHEBI:61930"/>
        <dbReference type="EC" id="2.3.1.48"/>
    </reaction>
    <physiologicalReaction direction="left-to-right" evidence="9">
        <dbReference type="Rhea" id="RHEA:21993"/>
    </physiologicalReaction>
</comment>
<feature type="region of interest" description="Disordered" evidence="10">
    <location>
        <begin position="224"/>
        <end position="255"/>
    </location>
</feature>